<reference evidence="1 2" key="1">
    <citation type="journal article" date="2024" name="Chem. Sci.">
        <title>Discovery of megapolipeptins by genome mining of a Burkholderiales bacteria collection.</title>
        <authorList>
            <person name="Paulo B.S."/>
            <person name="Recchia M.J.J."/>
            <person name="Lee S."/>
            <person name="Fergusson C.H."/>
            <person name="Romanowski S.B."/>
            <person name="Hernandez A."/>
            <person name="Krull N."/>
            <person name="Liu D.Y."/>
            <person name="Cavanagh H."/>
            <person name="Bos A."/>
            <person name="Gray C.A."/>
            <person name="Murphy B.T."/>
            <person name="Linington R.G."/>
            <person name="Eustaquio A.S."/>
        </authorList>
    </citation>
    <scope>NUCLEOTIDE SEQUENCE [LARGE SCALE GENOMIC DNA]</scope>
    <source>
        <strain evidence="1 2">RL18-126-BIB-B</strain>
    </source>
</reference>
<evidence type="ECO:0000313" key="2">
    <source>
        <dbReference type="Proteomes" id="UP001629235"/>
    </source>
</evidence>
<gene>
    <name evidence="1" type="ORF">PQR01_00040</name>
</gene>
<name>A0ACC7N5E9_9BURK</name>
<sequence>MNLFFWMLLNLGVPIIGPIFTLALVAPAHGWRVAKALIAASVKDGQLFWCASGLCACAPYEVVAALERGGREVPILAFCMVGLCVMGFVCSVLVMLGSVNAYRDRIGKGVREGNPPVNVYAFSRIEVGLSVLLTLIAATLFAFVHVHFS</sequence>
<keyword evidence="2" id="KW-1185">Reference proteome</keyword>
<dbReference type="Proteomes" id="UP001629235">
    <property type="component" value="Unassembled WGS sequence"/>
</dbReference>
<dbReference type="EMBL" id="JAQQDW010000001">
    <property type="protein sequence ID" value="MFM0101923.1"/>
    <property type="molecule type" value="Genomic_DNA"/>
</dbReference>
<accession>A0ACC7N5E9</accession>
<protein>
    <submittedName>
        <fullName evidence="1">Uncharacterized protein</fullName>
    </submittedName>
</protein>
<organism evidence="1 2">
    <name type="scientific">Paraburkholderia rhynchosiae</name>
    <dbReference type="NCBI Taxonomy" id="487049"/>
    <lineage>
        <taxon>Bacteria</taxon>
        <taxon>Pseudomonadati</taxon>
        <taxon>Pseudomonadota</taxon>
        <taxon>Betaproteobacteria</taxon>
        <taxon>Burkholderiales</taxon>
        <taxon>Burkholderiaceae</taxon>
        <taxon>Paraburkholderia</taxon>
    </lineage>
</organism>
<evidence type="ECO:0000313" key="1">
    <source>
        <dbReference type="EMBL" id="MFM0101923.1"/>
    </source>
</evidence>
<comment type="caution">
    <text evidence="1">The sequence shown here is derived from an EMBL/GenBank/DDBJ whole genome shotgun (WGS) entry which is preliminary data.</text>
</comment>
<proteinExistence type="predicted"/>